<proteinExistence type="predicted"/>
<organism evidence="2 3">
    <name type="scientific">Mucor saturninus</name>
    <dbReference type="NCBI Taxonomy" id="64648"/>
    <lineage>
        <taxon>Eukaryota</taxon>
        <taxon>Fungi</taxon>
        <taxon>Fungi incertae sedis</taxon>
        <taxon>Mucoromycota</taxon>
        <taxon>Mucoromycotina</taxon>
        <taxon>Mucoromycetes</taxon>
        <taxon>Mucorales</taxon>
        <taxon>Mucorineae</taxon>
        <taxon>Mucoraceae</taxon>
        <taxon>Mucor</taxon>
    </lineage>
</organism>
<comment type="caution">
    <text evidence="2">The sequence shown here is derived from an EMBL/GenBank/DDBJ whole genome shotgun (WGS) entry which is preliminary data.</text>
</comment>
<evidence type="ECO:0000256" key="1">
    <source>
        <dbReference type="SAM" id="MobiDB-lite"/>
    </source>
</evidence>
<gene>
    <name evidence="2" type="ORF">INT47_011976</name>
</gene>
<dbReference type="Proteomes" id="UP000603453">
    <property type="component" value="Unassembled WGS sequence"/>
</dbReference>
<reference evidence="2" key="1">
    <citation type="submission" date="2020-12" db="EMBL/GenBank/DDBJ databases">
        <title>Metabolic potential, ecology and presence of endohyphal bacteria is reflected in genomic diversity of Mucoromycotina.</title>
        <authorList>
            <person name="Muszewska A."/>
            <person name="Okrasinska A."/>
            <person name="Steczkiewicz K."/>
            <person name="Drgas O."/>
            <person name="Orlowska M."/>
            <person name="Perlinska-Lenart U."/>
            <person name="Aleksandrzak-Piekarczyk T."/>
            <person name="Szatraj K."/>
            <person name="Zielenkiewicz U."/>
            <person name="Pilsyk S."/>
            <person name="Malc E."/>
            <person name="Mieczkowski P."/>
            <person name="Kruszewska J.S."/>
            <person name="Biernat P."/>
            <person name="Pawlowska J."/>
        </authorList>
    </citation>
    <scope>NUCLEOTIDE SEQUENCE</scope>
    <source>
        <strain evidence="2">WA0000017839</strain>
    </source>
</reference>
<name>A0A8H7UZP4_9FUNG</name>
<keyword evidence="3" id="KW-1185">Reference proteome</keyword>
<evidence type="ECO:0000313" key="3">
    <source>
        <dbReference type="Proteomes" id="UP000603453"/>
    </source>
</evidence>
<sequence>MSTEDTANSYKSTSIMQFNELTKSKRRQVKNACETCQDSIRKERKKGVKRGPYKRIHSQQSQDKTSKKMMKSRNVNRISSVTDNVGSSDGVYPQNSSVLPKHNKCNQTENSVTPPPPPPPPIAICSSQNTISSRLAVSPPYHLNPSSSMDYNNTNNNIINDYSFAKIDNYGFNIMPSPTNQSLTMTSNGSSPQQHNLSGSLETNYLDMFSFYNNVIQHEQNDPSIYRTPSNSPAMYSAGNSELVIDLPWTQPPLSKSKFQNSFHS</sequence>
<protein>
    <submittedName>
        <fullName evidence="2">Uncharacterized protein</fullName>
    </submittedName>
</protein>
<accession>A0A8H7UZP4</accession>
<feature type="region of interest" description="Disordered" evidence="1">
    <location>
        <begin position="41"/>
        <end position="72"/>
    </location>
</feature>
<feature type="compositionally biased region" description="Basic residues" evidence="1">
    <location>
        <begin position="42"/>
        <end position="57"/>
    </location>
</feature>
<dbReference type="AlphaFoldDB" id="A0A8H7UZP4"/>
<evidence type="ECO:0000313" key="2">
    <source>
        <dbReference type="EMBL" id="KAG2204681.1"/>
    </source>
</evidence>
<dbReference type="OrthoDB" id="5575144at2759"/>
<dbReference type="EMBL" id="JAEPRD010000042">
    <property type="protein sequence ID" value="KAG2204681.1"/>
    <property type="molecule type" value="Genomic_DNA"/>
</dbReference>